<dbReference type="GO" id="GO:0019236">
    <property type="term" value="P:response to pheromone"/>
    <property type="evidence" value="ECO:0007669"/>
    <property type="project" value="UniProtKB-KW"/>
</dbReference>
<evidence type="ECO:0000313" key="12">
    <source>
        <dbReference type="EMBL" id="KAF5914393.1"/>
    </source>
</evidence>
<protein>
    <recommendedName>
        <fullName evidence="11">Vomeronasal type-1 receptor</fullName>
    </recommendedName>
</protein>
<evidence type="ECO:0000256" key="4">
    <source>
        <dbReference type="ARBA" id="ARBA00022507"/>
    </source>
</evidence>
<evidence type="ECO:0000256" key="6">
    <source>
        <dbReference type="ARBA" id="ARBA00022989"/>
    </source>
</evidence>
<keyword evidence="8" id="KW-0472">Membrane</keyword>
<dbReference type="Proteomes" id="UP000551758">
    <property type="component" value="Unassembled WGS sequence"/>
</dbReference>
<comment type="caution">
    <text evidence="12">The sequence shown here is derived from an EMBL/GenBank/DDBJ whole genome shotgun (WGS) entry which is preliminary data.</text>
</comment>
<dbReference type="Pfam" id="PF03402">
    <property type="entry name" value="V1R"/>
    <property type="match status" value="2"/>
</dbReference>
<evidence type="ECO:0000256" key="5">
    <source>
        <dbReference type="ARBA" id="ARBA00022692"/>
    </source>
</evidence>
<dbReference type="InterPro" id="IPR004072">
    <property type="entry name" value="Vmron_rcpt_1"/>
</dbReference>
<evidence type="ECO:0000256" key="1">
    <source>
        <dbReference type="ARBA" id="ARBA00004651"/>
    </source>
</evidence>
<evidence type="ECO:0000256" key="11">
    <source>
        <dbReference type="RuleBase" id="RU364061"/>
    </source>
</evidence>
<keyword evidence="10 11" id="KW-0807">Transducer</keyword>
<evidence type="ECO:0000313" key="13">
    <source>
        <dbReference type="Proteomes" id="UP000551758"/>
    </source>
</evidence>
<keyword evidence="3 11" id="KW-1003">Cell membrane</keyword>
<gene>
    <name evidence="12" type="ORF">HPG69_007589</name>
</gene>
<accession>A0A7J7EFC3</accession>
<organism evidence="12 13">
    <name type="scientific">Diceros bicornis minor</name>
    <name type="common">South-central black rhinoceros</name>
    <dbReference type="NCBI Taxonomy" id="77932"/>
    <lineage>
        <taxon>Eukaryota</taxon>
        <taxon>Metazoa</taxon>
        <taxon>Chordata</taxon>
        <taxon>Craniata</taxon>
        <taxon>Vertebrata</taxon>
        <taxon>Euteleostomi</taxon>
        <taxon>Mammalia</taxon>
        <taxon>Eutheria</taxon>
        <taxon>Laurasiatheria</taxon>
        <taxon>Perissodactyla</taxon>
        <taxon>Rhinocerotidae</taxon>
        <taxon>Diceros</taxon>
    </lineage>
</organism>
<dbReference type="GO" id="GO:0016503">
    <property type="term" value="F:pheromone receptor activity"/>
    <property type="evidence" value="ECO:0007669"/>
    <property type="project" value="InterPro"/>
</dbReference>
<dbReference type="EMBL" id="JACDTQ010003275">
    <property type="protein sequence ID" value="KAF5914393.1"/>
    <property type="molecule type" value="Genomic_DNA"/>
</dbReference>
<dbReference type="SUPFAM" id="SSF81321">
    <property type="entry name" value="Family A G protein-coupled receptor-like"/>
    <property type="match status" value="1"/>
</dbReference>
<keyword evidence="6" id="KW-1133">Transmembrane helix</keyword>
<reference evidence="12 13" key="1">
    <citation type="journal article" date="2020" name="Mol. Biol. Evol.">
        <title>Interspecific Gene Flow and the Evolution of Specialization in Black and White Rhinoceros.</title>
        <authorList>
            <person name="Moodley Y."/>
            <person name="Westbury M.V."/>
            <person name="Russo I.M."/>
            <person name="Gopalakrishnan S."/>
            <person name="Rakotoarivelo A."/>
            <person name="Olsen R.A."/>
            <person name="Prost S."/>
            <person name="Tunstall T."/>
            <person name="Ryder O.A."/>
            <person name="Dalen L."/>
            <person name="Bruford M.W."/>
        </authorList>
    </citation>
    <scope>NUCLEOTIDE SEQUENCE [LARGE SCALE GENOMIC DNA]</scope>
    <source>
        <strain evidence="12">SBR-YM</strain>
        <tissue evidence="12">Skin</tissue>
    </source>
</reference>
<keyword evidence="13" id="KW-1185">Reference proteome</keyword>
<dbReference type="AlphaFoldDB" id="A0A7J7EFC3"/>
<evidence type="ECO:0000256" key="8">
    <source>
        <dbReference type="ARBA" id="ARBA00023136"/>
    </source>
</evidence>
<evidence type="ECO:0000256" key="9">
    <source>
        <dbReference type="ARBA" id="ARBA00023170"/>
    </source>
</evidence>
<proteinExistence type="inferred from homology"/>
<evidence type="ECO:0000256" key="2">
    <source>
        <dbReference type="ARBA" id="ARBA00010663"/>
    </source>
</evidence>
<keyword evidence="9 11" id="KW-0675">Receptor</keyword>
<comment type="subcellular location">
    <subcellularLocation>
        <location evidence="1 11">Cell membrane</location>
        <topology evidence="1 11">Multi-pass membrane protein</topology>
    </subcellularLocation>
</comment>
<comment type="similarity">
    <text evidence="2 11">Belongs to the G-protein coupled receptor 1 family.</text>
</comment>
<dbReference type="Gene3D" id="1.20.1070.10">
    <property type="entry name" value="Rhodopsin 7-helix transmembrane proteins"/>
    <property type="match status" value="1"/>
</dbReference>
<keyword evidence="4 11" id="KW-0589">Pheromone response</keyword>
<name>A0A7J7EFC3_DICBM</name>
<evidence type="ECO:0000256" key="10">
    <source>
        <dbReference type="ARBA" id="ARBA00023224"/>
    </source>
</evidence>
<keyword evidence="7 11" id="KW-0297">G-protein coupled receptor</keyword>
<sequence>MMADLGWKHFLNDFGCKLIFYVHRVSREVSTGTTCLLSVFQAITISPRNSTTEDLKFSLSNTNITGKKDYGSCYSVTQYNITQSTYAVLVLFCDGFCLGIMIWSSGSMVFSLHRHGQQVQYIHKSNPSPRSSLETTAMQSIPVLVCTFPSLWTPSSIIHVCLLVINSPSL</sequence>
<evidence type="ECO:0000256" key="3">
    <source>
        <dbReference type="ARBA" id="ARBA00022475"/>
    </source>
</evidence>
<evidence type="ECO:0000256" key="7">
    <source>
        <dbReference type="ARBA" id="ARBA00023040"/>
    </source>
</evidence>
<dbReference type="GO" id="GO:0005886">
    <property type="term" value="C:plasma membrane"/>
    <property type="evidence" value="ECO:0007669"/>
    <property type="project" value="UniProtKB-SubCell"/>
</dbReference>
<dbReference type="PANTHER" id="PTHR24062">
    <property type="entry name" value="VOMERONASAL TYPE-1 RECEPTOR"/>
    <property type="match status" value="1"/>
</dbReference>
<keyword evidence="5" id="KW-0812">Transmembrane</keyword>